<dbReference type="AlphaFoldDB" id="A0A2R6QVB2"/>
<feature type="domain" description="HTH three-helical bundle" evidence="2">
    <location>
        <begin position="212"/>
        <end position="253"/>
    </location>
</feature>
<dbReference type="Pfam" id="PF25370">
    <property type="entry name" value="HTH_74"/>
    <property type="match status" value="1"/>
</dbReference>
<reference evidence="3 4" key="1">
    <citation type="submission" date="2017-07" db="EMBL/GenBank/DDBJ databases">
        <title>An improved, manually edited Actinidia chinensis var. chinensis (kiwifruit) genome highlights the challenges associated with draft genomes and gene prediction in plants.</title>
        <authorList>
            <person name="Pilkington S."/>
            <person name="Crowhurst R."/>
            <person name="Hilario E."/>
            <person name="Nardozza S."/>
            <person name="Fraser L."/>
            <person name="Peng Y."/>
            <person name="Gunaseelan K."/>
            <person name="Simpson R."/>
            <person name="Tahir J."/>
            <person name="Deroles S."/>
            <person name="Templeton K."/>
            <person name="Luo Z."/>
            <person name="Davy M."/>
            <person name="Cheng C."/>
            <person name="Mcneilage M."/>
            <person name="Scaglione D."/>
            <person name="Liu Y."/>
            <person name="Zhang Q."/>
            <person name="Datson P."/>
            <person name="De Silva N."/>
            <person name="Gardiner S."/>
            <person name="Bassett H."/>
            <person name="Chagne D."/>
            <person name="Mccallum J."/>
            <person name="Dzierzon H."/>
            <person name="Deng C."/>
            <person name="Wang Y.-Y."/>
            <person name="Barron N."/>
            <person name="Manako K."/>
            <person name="Bowen J."/>
            <person name="Foster T."/>
            <person name="Erridge Z."/>
            <person name="Tiffin H."/>
            <person name="Waite C."/>
            <person name="Davies K."/>
            <person name="Grierson E."/>
            <person name="Laing W."/>
            <person name="Kirk R."/>
            <person name="Chen X."/>
            <person name="Wood M."/>
            <person name="Montefiori M."/>
            <person name="Brummell D."/>
            <person name="Schwinn K."/>
            <person name="Catanach A."/>
            <person name="Fullerton C."/>
            <person name="Li D."/>
            <person name="Meiyalaghan S."/>
            <person name="Nieuwenhuizen N."/>
            <person name="Read N."/>
            <person name="Prakash R."/>
            <person name="Hunter D."/>
            <person name="Zhang H."/>
            <person name="Mckenzie M."/>
            <person name="Knabel M."/>
            <person name="Harris A."/>
            <person name="Allan A."/>
            <person name="Chen A."/>
            <person name="Janssen B."/>
            <person name="Plunkett B."/>
            <person name="Dwamena C."/>
            <person name="Voogd C."/>
            <person name="Leif D."/>
            <person name="Lafferty D."/>
            <person name="Souleyre E."/>
            <person name="Varkonyi-Gasic E."/>
            <person name="Gambi F."/>
            <person name="Hanley J."/>
            <person name="Yao J.-L."/>
            <person name="Cheung J."/>
            <person name="David K."/>
            <person name="Warren B."/>
            <person name="Marsh K."/>
            <person name="Snowden K."/>
            <person name="Lin-Wang K."/>
            <person name="Brian L."/>
            <person name="Martinez-Sanchez M."/>
            <person name="Wang M."/>
            <person name="Ileperuma N."/>
            <person name="Macnee N."/>
            <person name="Campin R."/>
            <person name="Mcatee P."/>
            <person name="Drummond R."/>
            <person name="Espley R."/>
            <person name="Ireland H."/>
            <person name="Wu R."/>
            <person name="Atkinson R."/>
            <person name="Karunairetnam S."/>
            <person name="Bulley S."/>
            <person name="Chunkath S."/>
            <person name="Hanley Z."/>
            <person name="Storey R."/>
            <person name="Thrimawithana A."/>
            <person name="Thomson S."/>
            <person name="David C."/>
            <person name="Testolin R."/>
        </authorList>
    </citation>
    <scope>NUCLEOTIDE SEQUENCE [LARGE SCALE GENOMIC DNA]</scope>
    <source>
        <strain evidence="4">cv. Red5</strain>
        <tissue evidence="3">Young leaf</tissue>
    </source>
</reference>
<dbReference type="EMBL" id="NKQK01000012">
    <property type="protein sequence ID" value="PSS15679.1"/>
    <property type="molecule type" value="Genomic_DNA"/>
</dbReference>
<organism evidence="3 4">
    <name type="scientific">Actinidia chinensis var. chinensis</name>
    <name type="common">Chinese soft-hair kiwi</name>
    <dbReference type="NCBI Taxonomy" id="1590841"/>
    <lineage>
        <taxon>Eukaryota</taxon>
        <taxon>Viridiplantae</taxon>
        <taxon>Streptophyta</taxon>
        <taxon>Embryophyta</taxon>
        <taxon>Tracheophyta</taxon>
        <taxon>Spermatophyta</taxon>
        <taxon>Magnoliopsida</taxon>
        <taxon>eudicotyledons</taxon>
        <taxon>Gunneridae</taxon>
        <taxon>Pentapetalae</taxon>
        <taxon>asterids</taxon>
        <taxon>Ericales</taxon>
        <taxon>Actinidiaceae</taxon>
        <taxon>Actinidia</taxon>
    </lineage>
</organism>
<evidence type="ECO:0000256" key="1">
    <source>
        <dbReference type="SAM" id="MobiDB-lite"/>
    </source>
</evidence>
<dbReference type="PANTHER" id="PTHR34799:SF2">
    <property type="entry name" value="OS07G0656300 PROTEIN"/>
    <property type="match status" value="1"/>
</dbReference>
<evidence type="ECO:0000313" key="4">
    <source>
        <dbReference type="Proteomes" id="UP000241394"/>
    </source>
</evidence>
<dbReference type="OMA" id="IENCRES"/>
<dbReference type="STRING" id="1590841.A0A2R6QVB2"/>
<feature type="compositionally biased region" description="Low complexity" evidence="1">
    <location>
        <begin position="184"/>
        <end position="197"/>
    </location>
</feature>
<keyword evidence="4" id="KW-1185">Reference proteome</keyword>
<dbReference type="InParanoid" id="A0A2R6QVB2"/>
<keyword evidence="3" id="KW-0808">Transferase</keyword>
<sequence length="253" mass="28016">MEEGNHCIRKCEGAGCNFHYRPLFTHIKLLLRNTLTYSNILDRFRSSRYFQNQRKHKKVLSKTMQMFPSPVELTVASALLLLSSTPNSLSPPGGSEKSLAWTNSKSECSSSMTCEDGSSAETRAHPLSMIIVVARCHDMKLKVVRKTRSKVFRRPDHQKIYSSKIPAGFSSECASETTSCVSNSSSAAISSARSGGARENARDLKTKPPVNSGLMRRRAEAIKRLLSNNGCASEVRIRQMLGDTPDTSKALRM</sequence>
<reference evidence="4" key="2">
    <citation type="journal article" date="2018" name="BMC Genomics">
        <title>A manually annotated Actinidia chinensis var. chinensis (kiwifruit) genome highlights the challenges associated with draft genomes and gene prediction in plants.</title>
        <authorList>
            <person name="Pilkington S.M."/>
            <person name="Crowhurst R."/>
            <person name="Hilario E."/>
            <person name="Nardozza S."/>
            <person name="Fraser L."/>
            <person name="Peng Y."/>
            <person name="Gunaseelan K."/>
            <person name="Simpson R."/>
            <person name="Tahir J."/>
            <person name="Deroles S.C."/>
            <person name="Templeton K."/>
            <person name="Luo Z."/>
            <person name="Davy M."/>
            <person name="Cheng C."/>
            <person name="McNeilage M."/>
            <person name="Scaglione D."/>
            <person name="Liu Y."/>
            <person name="Zhang Q."/>
            <person name="Datson P."/>
            <person name="De Silva N."/>
            <person name="Gardiner S.E."/>
            <person name="Bassett H."/>
            <person name="Chagne D."/>
            <person name="McCallum J."/>
            <person name="Dzierzon H."/>
            <person name="Deng C."/>
            <person name="Wang Y.Y."/>
            <person name="Barron L."/>
            <person name="Manako K."/>
            <person name="Bowen J."/>
            <person name="Foster T.M."/>
            <person name="Erridge Z.A."/>
            <person name="Tiffin H."/>
            <person name="Waite C.N."/>
            <person name="Davies K.M."/>
            <person name="Grierson E.P."/>
            <person name="Laing W.A."/>
            <person name="Kirk R."/>
            <person name="Chen X."/>
            <person name="Wood M."/>
            <person name="Montefiori M."/>
            <person name="Brummell D.A."/>
            <person name="Schwinn K.E."/>
            <person name="Catanach A."/>
            <person name="Fullerton C."/>
            <person name="Li D."/>
            <person name="Meiyalaghan S."/>
            <person name="Nieuwenhuizen N."/>
            <person name="Read N."/>
            <person name="Prakash R."/>
            <person name="Hunter D."/>
            <person name="Zhang H."/>
            <person name="McKenzie M."/>
            <person name="Knabel M."/>
            <person name="Harris A."/>
            <person name="Allan A.C."/>
            <person name="Gleave A."/>
            <person name="Chen A."/>
            <person name="Janssen B.J."/>
            <person name="Plunkett B."/>
            <person name="Ampomah-Dwamena C."/>
            <person name="Voogd C."/>
            <person name="Leif D."/>
            <person name="Lafferty D."/>
            <person name="Souleyre E.J.F."/>
            <person name="Varkonyi-Gasic E."/>
            <person name="Gambi F."/>
            <person name="Hanley J."/>
            <person name="Yao J.L."/>
            <person name="Cheung J."/>
            <person name="David K.M."/>
            <person name="Warren B."/>
            <person name="Marsh K."/>
            <person name="Snowden K.C."/>
            <person name="Lin-Wang K."/>
            <person name="Brian L."/>
            <person name="Martinez-Sanchez M."/>
            <person name="Wang M."/>
            <person name="Ileperuma N."/>
            <person name="Macnee N."/>
            <person name="Campin R."/>
            <person name="McAtee P."/>
            <person name="Drummond R.S.M."/>
            <person name="Espley R.V."/>
            <person name="Ireland H.S."/>
            <person name="Wu R."/>
            <person name="Atkinson R.G."/>
            <person name="Karunairetnam S."/>
            <person name="Bulley S."/>
            <person name="Chunkath S."/>
            <person name="Hanley Z."/>
            <person name="Storey R."/>
            <person name="Thrimawithana A.H."/>
            <person name="Thomson S."/>
            <person name="David C."/>
            <person name="Testolin R."/>
            <person name="Huang H."/>
            <person name="Hellens R.P."/>
            <person name="Schaffer R.J."/>
        </authorList>
    </citation>
    <scope>NUCLEOTIDE SEQUENCE [LARGE SCALE GENOMIC DNA]</scope>
    <source>
        <strain evidence="4">cv. Red5</strain>
    </source>
</reference>
<evidence type="ECO:0000259" key="2">
    <source>
        <dbReference type="Pfam" id="PF25370"/>
    </source>
</evidence>
<dbReference type="InterPro" id="IPR057523">
    <property type="entry name" value="HTH_74"/>
</dbReference>
<comment type="caution">
    <text evidence="3">The sequence shown here is derived from an EMBL/GenBank/DDBJ whole genome shotgun (WGS) entry which is preliminary data.</text>
</comment>
<dbReference type="FunCoup" id="A0A2R6QVB2">
    <property type="interactions" value="3"/>
</dbReference>
<feature type="region of interest" description="Disordered" evidence="1">
    <location>
        <begin position="184"/>
        <end position="211"/>
    </location>
</feature>
<protein>
    <submittedName>
        <fullName evidence="3">Glycerol kinase</fullName>
    </submittedName>
</protein>
<dbReference type="Gramene" id="PSS15679">
    <property type="protein sequence ID" value="PSS15679"/>
    <property type="gene ID" value="CEY00_Acc13171"/>
</dbReference>
<dbReference type="PANTHER" id="PTHR34799">
    <property type="entry name" value="OS07G0656300 PROTEIN"/>
    <property type="match status" value="1"/>
</dbReference>
<keyword evidence="3" id="KW-0418">Kinase</keyword>
<dbReference type="Proteomes" id="UP000241394">
    <property type="component" value="Chromosome LG12"/>
</dbReference>
<dbReference type="OrthoDB" id="515857at2759"/>
<dbReference type="GO" id="GO:0016301">
    <property type="term" value="F:kinase activity"/>
    <property type="evidence" value="ECO:0007669"/>
    <property type="project" value="UniProtKB-KW"/>
</dbReference>
<accession>A0A2R6QVB2</accession>
<gene>
    <name evidence="3" type="ORF">CEY00_Acc13171</name>
</gene>
<proteinExistence type="predicted"/>
<name>A0A2R6QVB2_ACTCC</name>
<evidence type="ECO:0000313" key="3">
    <source>
        <dbReference type="EMBL" id="PSS15679.1"/>
    </source>
</evidence>